<reference evidence="1 2" key="2">
    <citation type="submission" date="2013-09" db="EMBL/GenBank/DDBJ databases">
        <title>Whole genome comparison of six Crocosphaera watsonii strains with differing phenotypes.</title>
        <authorList>
            <person name="Bench S.R."/>
            <person name="Heller P."/>
            <person name="Frank I."/>
            <person name="Arciniega M."/>
            <person name="Shilova I.N."/>
            <person name="Zehr J.P."/>
        </authorList>
    </citation>
    <scope>NUCLEOTIDE SEQUENCE [LARGE SCALE GENOMIC DNA]</scope>
    <source>
        <strain evidence="1 2">WH 0401</strain>
    </source>
</reference>
<dbReference type="AlphaFoldDB" id="T2JFL8"/>
<protein>
    <submittedName>
        <fullName evidence="1">Uncharacterized protein</fullName>
    </submittedName>
</protein>
<accession>T2JFL8</accession>
<dbReference type="EMBL" id="CAQM01000783">
    <property type="protein sequence ID" value="CCQ63906.1"/>
    <property type="molecule type" value="Genomic_DNA"/>
</dbReference>
<reference evidence="1 2" key="1">
    <citation type="submission" date="2013-01" db="EMBL/GenBank/DDBJ databases">
        <authorList>
            <person name="Bench S."/>
        </authorList>
    </citation>
    <scope>NUCLEOTIDE SEQUENCE [LARGE SCALE GENOMIC DNA]</scope>
    <source>
        <strain evidence="1 2">WH 0401</strain>
    </source>
</reference>
<evidence type="ECO:0000313" key="1">
    <source>
        <dbReference type="EMBL" id="CCQ63906.1"/>
    </source>
</evidence>
<proteinExistence type="predicted"/>
<organism evidence="1 2">
    <name type="scientific">Crocosphaera watsonii WH 0401</name>
    <dbReference type="NCBI Taxonomy" id="555881"/>
    <lineage>
        <taxon>Bacteria</taxon>
        <taxon>Bacillati</taxon>
        <taxon>Cyanobacteriota</taxon>
        <taxon>Cyanophyceae</taxon>
        <taxon>Oscillatoriophycideae</taxon>
        <taxon>Chroococcales</taxon>
        <taxon>Aphanothecaceae</taxon>
        <taxon>Crocosphaera</taxon>
    </lineage>
</organism>
<gene>
    <name evidence="1" type="ORF">CWATWH0401_2847</name>
</gene>
<evidence type="ECO:0000313" key="2">
    <source>
        <dbReference type="Proteomes" id="UP000018198"/>
    </source>
</evidence>
<comment type="caution">
    <text evidence="1">The sequence shown here is derived from an EMBL/GenBank/DDBJ whole genome shotgun (WGS) entry which is preliminary data.</text>
</comment>
<dbReference type="Proteomes" id="UP000018198">
    <property type="component" value="Unassembled WGS sequence"/>
</dbReference>
<name>T2JFL8_CROWT</name>
<sequence>MDNLMVLIVSYAVACFKLFQLGWRAEQGVYLNRKFSTISLWFQRQIWGVWGDGECGVWGDGVMG</sequence>